<keyword evidence="1 3" id="KW-0238">DNA-binding</keyword>
<accession>A0A1H3RTA0</accession>
<dbReference type="EMBL" id="FNOK01000057">
    <property type="protein sequence ID" value="SDZ28882.1"/>
    <property type="molecule type" value="Genomic_DNA"/>
</dbReference>
<dbReference type="InterPro" id="IPR006164">
    <property type="entry name" value="DNA_bd_Ku70/Ku80"/>
</dbReference>
<protein>
    <recommendedName>
        <fullName evidence="3">Non-homologous end joining protein Ku</fullName>
    </recommendedName>
</protein>
<sequence>MASAVWTGVLTCGLVSLPVQLFAATEDHAIRFHQLQRGTSDRVRNKRVNERTGEEVPYNEIVKGYPTGDGFVVVEPDELADIAPGRSRALEVIGFVDLDQVDPVYYRSSYYLAPDGAEYGKVYALLREALARTGRAGLGTFVMRGREYLTTVRPSADVLVADVLRWATEVRDPHRELGGSLPRHAETTGAEIDTAVQLIEAMAIDWALQSYQDTYQQRVRALVEAKRAGGTIEPAVPPPRSTAMVDLMDALQASVEHAKTTTARGGRDAPN</sequence>
<dbReference type="InterPro" id="IPR009187">
    <property type="entry name" value="Prok_Ku"/>
</dbReference>
<dbReference type="OrthoDB" id="9795084at2"/>
<comment type="function">
    <text evidence="3">With LigD forms a non-homologous end joining (NHEJ) DNA repair enzyme, which repairs dsDNA breaks with reduced fidelity. Binds linear dsDNA with 5'- and 3'- overhangs but not closed circular dsDNA nor ssDNA. Recruits and stimulates the ligase activity of LigD.</text>
</comment>
<keyword evidence="3" id="KW-0234">DNA repair</keyword>
<evidence type="ECO:0000256" key="1">
    <source>
        <dbReference type="ARBA" id="ARBA00023125"/>
    </source>
</evidence>
<dbReference type="PANTHER" id="PTHR41251">
    <property type="entry name" value="NON-HOMOLOGOUS END JOINING PROTEIN KU"/>
    <property type="match status" value="1"/>
</dbReference>
<dbReference type="SMART" id="SM00559">
    <property type="entry name" value="Ku78"/>
    <property type="match status" value="1"/>
</dbReference>
<dbReference type="STRING" id="418495.SAMN05216215_105754"/>
<keyword evidence="3" id="KW-0227">DNA damage</keyword>
<dbReference type="NCBIfam" id="TIGR02772">
    <property type="entry name" value="Ku_bact"/>
    <property type="match status" value="1"/>
</dbReference>
<comment type="subunit">
    <text evidence="3">Homodimer. Interacts with LigD.</text>
</comment>
<evidence type="ECO:0000256" key="2">
    <source>
        <dbReference type="ARBA" id="ARBA00023172"/>
    </source>
</evidence>
<proteinExistence type="inferred from homology"/>
<evidence type="ECO:0000256" key="3">
    <source>
        <dbReference type="HAMAP-Rule" id="MF_01875"/>
    </source>
</evidence>
<dbReference type="RefSeq" id="WP_093275799.1">
    <property type="nucleotide sequence ID" value="NZ_FNOK01000057.1"/>
</dbReference>
<comment type="similarity">
    <text evidence="3">Belongs to the prokaryotic Ku family.</text>
</comment>
<dbReference type="Gene3D" id="2.40.290.10">
    <property type="match status" value="1"/>
</dbReference>
<organism evidence="6 7">
    <name type="scientific">Saccharopolyspora shandongensis</name>
    <dbReference type="NCBI Taxonomy" id="418495"/>
    <lineage>
        <taxon>Bacteria</taxon>
        <taxon>Bacillati</taxon>
        <taxon>Actinomycetota</taxon>
        <taxon>Actinomycetes</taxon>
        <taxon>Pseudonocardiales</taxon>
        <taxon>Pseudonocardiaceae</taxon>
        <taxon>Saccharopolyspora</taxon>
    </lineage>
</organism>
<dbReference type="GO" id="GO:0003690">
    <property type="term" value="F:double-stranded DNA binding"/>
    <property type="evidence" value="ECO:0007669"/>
    <property type="project" value="UniProtKB-UniRule"/>
</dbReference>
<dbReference type="HAMAP" id="MF_01875">
    <property type="entry name" value="Prokaryotic_Ku"/>
    <property type="match status" value="1"/>
</dbReference>
<keyword evidence="7" id="KW-1185">Reference proteome</keyword>
<dbReference type="PANTHER" id="PTHR41251:SF1">
    <property type="entry name" value="NON-HOMOLOGOUS END JOINING PROTEIN KU"/>
    <property type="match status" value="1"/>
</dbReference>
<gene>
    <name evidence="3" type="primary">ku</name>
    <name evidence="6" type="ORF">SAMN05216215_105754</name>
</gene>
<keyword evidence="4" id="KW-0732">Signal</keyword>
<dbReference type="InterPro" id="IPR016194">
    <property type="entry name" value="SPOC-like_C_dom_sf"/>
</dbReference>
<evidence type="ECO:0000313" key="6">
    <source>
        <dbReference type="EMBL" id="SDZ28882.1"/>
    </source>
</evidence>
<keyword evidence="2 3" id="KW-0233">DNA recombination</keyword>
<evidence type="ECO:0000256" key="4">
    <source>
        <dbReference type="SAM" id="SignalP"/>
    </source>
</evidence>
<reference evidence="7" key="1">
    <citation type="submission" date="2016-10" db="EMBL/GenBank/DDBJ databases">
        <authorList>
            <person name="Varghese N."/>
            <person name="Submissions S."/>
        </authorList>
    </citation>
    <scope>NUCLEOTIDE SEQUENCE [LARGE SCALE GENOMIC DNA]</scope>
    <source>
        <strain evidence="7">CGMCC 4.3530</strain>
    </source>
</reference>
<dbReference type="PIRSF" id="PIRSF006493">
    <property type="entry name" value="Prok_Ku"/>
    <property type="match status" value="1"/>
</dbReference>
<feature type="chain" id="PRO_5011719587" description="Non-homologous end joining protein Ku" evidence="4">
    <location>
        <begin position="24"/>
        <end position="271"/>
    </location>
</feature>
<dbReference type="SUPFAM" id="SSF100939">
    <property type="entry name" value="SPOC domain-like"/>
    <property type="match status" value="1"/>
</dbReference>
<evidence type="ECO:0000259" key="5">
    <source>
        <dbReference type="SMART" id="SM00559"/>
    </source>
</evidence>
<dbReference type="Proteomes" id="UP000199529">
    <property type="component" value="Unassembled WGS sequence"/>
</dbReference>
<name>A0A1H3RTA0_9PSEU</name>
<dbReference type="AlphaFoldDB" id="A0A1H3RTA0"/>
<dbReference type="Pfam" id="PF02735">
    <property type="entry name" value="Ku"/>
    <property type="match status" value="1"/>
</dbReference>
<dbReference type="CDD" id="cd00789">
    <property type="entry name" value="KU_like"/>
    <property type="match status" value="1"/>
</dbReference>
<evidence type="ECO:0000313" key="7">
    <source>
        <dbReference type="Proteomes" id="UP000199529"/>
    </source>
</evidence>
<dbReference type="GO" id="GO:0006310">
    <property type="term" value="P:DNA recombination"/>
    <property type="evidence" value="ECO:0007669"/>
    <property type="project" value="UniProtKB-KW"/>
</dbReference>
<dbReference type="GO" id="GO:0006303">
    <property type="term" value="P:double-strand break repair via nonhomologous end joining"/>
    <property type="evidence" value="ECO:0007669"/>
    <property type="project" value="UniProtKB-UniRule"/>
</dbReference>
<feature type="signal peptide" evidence="4">
    <location>
        <begin position="1"/>
        <end position="23"/>
    </location>
</feature>
<feature type="domain" description="Ku" evidence="5">
    <location>
        <begin position="53"/>
        <end position="181"/>
    </location>
</feature>